<dbReference type="RefSeq" id="WP_161807283.1">
    <property type="nucleotide sequence ID" value="NZ_BJON01000031.1"/>
</dbReference>
<dbReference type="EMBL" id="BJON01000031">
    <property type="protein sequence ID" value="GED72533.1"/>
    <property type="molecule type" value="Genomic_DNA"/>
</dbReference>
<comment type="caution">
    <text evidence="1">The sequence shown here is derived from an EMBL/GenBank/DDBJ whole genome shotgun (WGS) entry which is preliminary data.</text>
</comment>
<gene>
    <name evidence="1" type="ORF">BRE01_62350</name>
</gene>
<evidence type="ECO:0000313" key="2">
    <source>
        <dbReference type="Proteomes" id="UP000319578"/>
    </source>
</evidence>
<keyword evidence="2" id="KW-1185">Reference proteome</keyword>
<dbReference type="Proteomes" id="UP000319578">
    <property type="component" value="Unassembled WGS sequence"/>
</dbReference>
<reference evidence="1 2" key="1">
    <citation type="submission" date="2019-06" db="EMBL/GenBank/DDBJ databases">
        <title>Whole genome shotgun sequence of Brevibacillus reuszeri NBRC 15719.</title>
        <authorList>
            <person name="Hosoyama A."/>
            <person name="Uohara A."/>
            <person name="Ohji S."/>
            <person name="Ichikawa N."/>
        </authorList>
    </citation>
    <scope>NUCLEOTIDE SEQUENCE [LARGE SCALE GENOMIC DNA]</scope>
    <source>
        <strain evidence="1 2">NBRC 15719</strain>
    </source>
</reference>
<sequence length="49" mass="5861">MIEVMQNNIDNILMCLYGRSSSKSHIEYVGDANYEDFNDYVEYIYDKRT</sequence>
<accession>A0ABQ0TX83</accession>
<evidence type="ECO:0000313" key="1">
    <source>
        <dbReference type="EMBL" id="GED72533.1"/>
    </source>
</evidence>
<organism evidence="1 2">
    <name type="scientific">Brevibacillus reuszeri</name>
    <dbReference type="NCBI Taxonomy" id="54915"/>
    <lineage>
        <taxon>Bacteria</taxon>
        <taxon>Bacillati</taxon>
        <taxon>Bacillota</taxon>
        <taxon>Bacilli</taxon>
        <taxon>Bacillales</taxon>
        <taxon>Paenibacillaceae</taxon>
        <taxon>Brevibacillus</taxon>
    </lineage>
</organism>
<proteinExistence type="predicted"/>
<protein>
    <submittedName>
        <fullName evidence="1">Uncharacterized protein</fullName>
    </submittedName>
</protein>
<name>A0ABQ0TX83_9BACL</name>